<dbReference type="GO" id="GO:0008270">
    <property type="term" value="F:zinc ion binding"/>
    <property type="evidence" value="ECO:0007669"/>
    <property type="project" value="UniProtKB-KW"/>
</dbReference>
<keyword evidence="4" id="KW-0862">Zinc</keyword>
<keyword evidence="7" id="KW-0175">Coiled coil</keyword>
<feature type="region of interest" description="Disordered" evidence="8">
    <location>
        <begin position="257"/>
        <end position="276"/>
    </location>
</feature>
<feature type="compositionally biased region" description="Polar residues" evidence="8">
    <location>
        <begin position="91"/>
        <end position="102"/>
    </location>
</feature>
<comment type="subcellular location">
    <subcellularLocation>
        <location evidence="1">Nucleus</location>
    </subcellularLocation>
</comment>
<evidence type="ECO:0000259" key="9">
    <source>
        <dbReference type="PROSITE" id="PS50174"/>
    </source>
</evidence>
<dbReference type="STRING" id="104452.A0A0L7KSW1"/>
<feature type="region of interest" description="Disordered" evidence="8">
    <location>
        <begin position="484"/>
        <end position="504"/>
    </location>
</feature>
<dbReference type="GO" id="GO:0005634">
    <property type="term" value="C:nucleus"/>
    <property type="evidence" value="ECO:0007669"/>
    <property type="project" value="UniProtKB-SubCell"/>
</dbReference>
<comment type="caution">
    <text evidence="10">The sequence shown here is derived from an EMBL/GenBank/DDBJ whole genome shotgun (WGS) entry which is preliminary data.</text>
</comment>
<evidence type="ECO:0000256" key="7">
    <source>
        <dbReference type="SAM" id="Coils"/>
    </source>
</evidence>
<dbReference type="AlphaFoldDB" id="A0A0L7KSW1"/>
<evidence type="ECO:0000256" key="2">
    <source>
        <dbReference type="ARBA" id="ARBA00022723"/>
    </source>
</evidence>
<reference evidence="10 11" key="1">
    <citation type="journal article" date="2015" name="Genome Biol. Evol.">
        <title>The genome of winter moth (Operophtera brumata) provides a genomic perspective on sexual dimorphism and phenology.</title>
        <authorList>
            <person name="Derks M.F."/>
            <person name="Smit S."/>
            <person name="Salis L."/>
            <person name="Schijlen E."/>
            <person name="Bossers A."/>
            <person name="Mateman C."/>
            <person name="Pijl A.S."/>
            <person name="de Ridder D."/>
            <person name="Groenen M.A."/>
            <person name="Visser M.E."/>
            <person name="Megens H.J."/>
        </authorList>
    </citation>
    <scope>NUCLEOTIDE SEQUENCE [LARGE SCALE GENOMIC DNA]</scope>
    <source>
        <strain evidence="10">WM2013NL</strain>
        <tissue evidence="10">Head and thorax</tissue>
    </source>
</reference>
<keyword evidence="11" id="KW-1185">Reference proteome</keyword>
<feature type="region of interest" description="Disordered" evidence="8">
    <location>
        <begin position="87"/>
        <end position="110"/>
    </location>
</feature>
<keyword evidence="2" id="KW-0479">Metal-binding</keyword>
<dbReference type="EMBL" id="JTDY01006025">
    <property type="protein sequence ID" value="KOB66357.1"/>
    <property type="molecule type" value="Genomic_DNA"/>
</dbReference>
<dbReference type="InterPro" id="IPR000467">
    <property type="entry name" value="G_patch_dom"/>
</dbReference>
<sequence length="504" mass="57120">MEDLNTSLNQYKDQRVMVVQALESVIDETERESLITLQSDLEQLIQLTQENLDSIKTSSESTEVLKEAPKEIDDEYALFMEEMAKSGAYEPNSTENTTGTPKNNDDDESNEDIEDELASLLGMKCAVYHTHKWGGQPTLHNAMVSSVLPREEDDQFKDLQVRVLFTHPTHSEMLPCPFFLGGECRFSDEQSLSTLKEAIEPSFDGIKLGSRILMKLKPPDDERVCSVKLEHGVKSGEKRRATVEEYNVRIEDIFPLNTENDDGSSSDGSLSDTEYPDNKSIRLETVSESLIVEKSLRINGAAMGEWERHTRGIGSKLMLAMGYVPGSGLGAAGEGRVVPVEARVLPVGKSLDQCMAISERNAKDPMKVEQRLQRLQKKEEERNNRAYEREKERERRNVFNFINRTLGDDSETPSVTPSINVKESTSKDLNIEQFKITEDVKKLERDIIKLNSSMGKYPLGTPGYRSIAAQITEKNKELDSLRRRENQITREQKQRKDKVKMTVF</sequence>
<evidence type="ECO:0000256" key="8">
    <source>
        <dbReference type="SAM" id="MobiDB-lite"/>
    </source>
</evidence>
<keyword evidence="3" id="KW-0863">Zinc-finger</keyword>
<protein>
    <submittedName>
        <fullName evidence="10">Putative zinc finger, CCCH-type with G patch domain protein</fullName>
    </submittedName>
</protein>
<dbReference type="GO" id="GO:0000978">
    <property type="term" value="F:RNA polymerase II cis-regulatory region sequence-specific DNA binding"/>
    <property type="evidence" value="ECO:0007669"/>
    <property type="project" value="TreeGrafter"/>
</dbReference>
<evidence type="ECO:0000256" key="3">
    <source>
        <dbReference type="ARBA" id="ARBA00022771"/>
    </source>
</evidence>
<dbReference type="PANTHER" id="PTHR46297:SF1">
    <property type="entry name" value="ZINC FINGER CCCH-TYPE WITH G PATCH DOMAIN-CONTAINING PROTEIN"/>
    <property type="match status" value="1"/>
</dbReference>
<accession>A0A0L7KSW1</accession>
<name>A0A0L7KSW1_OPEBR</name>
<evidence type="ECO:0000256" key="6">
    <source>
        <dbReference type="ARBA" id="ARBA00023242"/>
    </source>
</evidence>
<proteinExistence type="predicted"/>
<evidence type="ECO:0000256" key="4">
    <source>
        <dbReference type="ARBA" id="ARBA00022833"/>
    </source>
</evidence>
<dbReference type="Pfam" id="PF01585">
    <property type="entry name" value="G-patch"/>
    <property type="match status" value="1"/>
</dbReference>
<dbReference type="SMART" id="SM00443">
    <property type="entry name" value="G_patch"/>
    <property type="match status" value="1"/>
</dbReference>
<gene>
    <name evidence="10" type="ORF">OBRU01_21319</name>
</gene>
<feature type="domain" description="G-patch" evidence="9">
    <location>
        <begin position="310"/>
        <end position="344"/>
    </location>
</feature>
<dbReference type="Gene3D" id="2.30.30.1190">
    <property type="match status" value="1"/>
</dbReference>
<dbReference type="PANTHER" id="PTHR46297">
    <property type="entry name" value="ZINC FINGER CCCH-TYPE WITH G PATCH DOMAIN-CONTAINING PROTEIN"/>
    <property type="match status" value="1"/>
</dbReference>
<evidence type="ECO:0000256" key="5">
    <source>
        <dbReference type="ARBA" id="ARBA00023125"/>
    </source>
</evidence>
<dbReference type="Proteomes" id="UP000037510">
    <property type="component" value="Unassembled WGS sequence"/>
</dbReference>
<evidence type="ECO:0000256" key="1">
    <source>
        <dbReference type="ARBA" id="ARBA00004123"/>
    </source>
</evidence>
<evidence type="ECO:0000313" key="11">
    <source>
        <dbReference type="Proteomes" id="UP000037510"/>
    </source>
</evidence>
<organism evidence="10 11">
    <name type="scientific">Operophtera brumata</name>
    <name type="common">Winter moth</name>
    <name type="synonym">Phalaena brumata</name>
    <dbReference type="NCBI Taxonomy" id="104452"/>
    <lineage>
        <taxon>Eukaryota</taxon>
        <taxon>Metazoa</taxon>
        <taxon>Ecdysozoa</taxon>
        <taxon>Arthropoda</taxon>
        <taxon>Hexapoda</taxon>
        <taxon>Insecta</taxon>
        <taxon>Pterygota</taxon>
        <taxon>Neoptera</taxon>
        <taxon>Endopterygota</taxon>
        <taxon>Lepidoptera</taxon>
        <taxon>Glossata</taxon>
        <taxon>Ditrysia</taxon>
        <taxon>Geometroidea</taxon>
        <taxon>Geometridae</taxon>
        <taxon>Larentiinae</taxon>
        <taxon>Operophtera</taxon>
    </lineage>
</organism>
<feature type="coiled-coil region" evidence="7">
    <location>
        <begin position="370"/>
        <end position="397"/>
    </location>
</feature>
<dbReference type="GO" id="GO:0001227">
    <property type="term" value="F:DNA-binding transcription repressor activity, RNA polymerase II-specific"/>
    <property type="evidence" value="ECO:0007669"/>
    <property type="project" value="TreeGrafter"/>
</dbReference>
<keyword evidence="6" id="KW-0539">Nucleus</keyword>
<evidence type="ECO:0000313" key="10">
    <source>
        <dbReference type="EMBL" id="KOB66357.1"/>
    </source>
</evidence>
<feature type="compositionally biased region" description="Basic and acidic residues" evidence="8">
    <location>
        <begin position="484"/>
        <end position="494"/>
    </location>
</feature>
<keyword evidence="5" id="KW-0238">DNA-binding</keyword>
<dbReference type="PROSITE" id="PS50174">
    <property type="entry name" value="G_PATCH"/>
    <property type="match status" value="1"/>
</dbReference>